<dbReference type="RefSeq" id="WP_068846412.1">
    <property type="nucleotide sequence ID" value="NZ_LYDR01000039.1"/>
</dbReference>
<protein>
    <submittedName>
        <fullName evidence="1">Uncharacterized protein</fullName>
    </submittedName>
</protein>
<accession>A0A1C3ENT3</accession>
<dbReference type="AlphaFoldDB" id="A0A1C3ENT3"/>
<gene>
    <name evidence="1" type="ORF">A6X21_04450</name>
</gene>
<sequence>MKRRSAWLLMVSQISYDIRKRSPGRPRLLRLSGDRETSVMQKSNSEENIPLLPWFETVLLETPSESRRG</sequence>
<evidence type="ECO:0000313" key="1">
    <source>
        <dbReference type="EMBL" id="ODA34901.1"/>
    </source>
</evidence>
<proteinExistence type="predicted"/>
<comment type="caution">
    <text evidence="1">The sequence shown here is derived from an EMBL/GenBank/DDBJ whole genome shotgun (WGS) entry which is preliminary data.</text>
</comment>
<reference evidence="1 2" key="1">
    <citation type="submission" date="2016-05" db="EMBL/GenBank/DDBJ databases">
        <title>Genomic and physiological characterization of Planctopirus sp. isolated from fresh water lake.</title>
        <authorList>
            <person name="Subhash Y."/>
            <person name="Ramana C."/>
        </authorList>
    </citation>
    <scope>NUCLEOTIDE SEQUENCE [LARGE SCALE GENOMIC DNA]</scope>
    <source>
        <strain evidence="1 2">JC280</strain>
    </source>
</reference>
<dbReference type="EMBL" id="LYDR01000039">
    <property type="protein sequence ID" value="ODA34901.1"/>
    <property type="molecule type" value="Genomic_DNA"/>
</dbReference>
<dbReference type="Proteomes" id="UP000094828">
    <property type="component" value="Unassembled WGS sequence"/>
</dbReference>
<evidence type="ECO:0000313" key="2">
    <source>
        <dbReference type="Proteomes" id="UP000094828"/>
    </source>
</evidence>
<organism evidence="1 2">
    <name type="scientific">Planctopirus hydrillae</name>
    <dbReference type="NCBI Taxonomy" id="1841610"/>
    <lineage>
        <taxon>Bacteria</taxon>
        <taxon>Pseudomonadati</taxon>
        <taxon>Planctomycetota</taxon>
        <taxon>Planctomycetia</taxon>
        <taxon>Planctomycetales</taxon>
        <taxon>Planctomycetaceae</taxon>
        <taxon>Planctopirus</taxon>
    </lineage>
</organism>
<name>A0A1C3ENT3_9PLAN</name>
<keyword evidence="2" id="KW-1185">Reference proteome</keyword>